<evidence type="ECO:0000256" key="7">
    <source>
        <dbReference type="ARBA" id="ARBA00023170"/>
    </source>
</evidence>
<accession>A0A9P0J524</accession>
<evidence type="ECO:0000256" key="9">
    <source>
        <dbReference type="RuleBase" id="RU000688"/>
    </source>
</evidence>
<reference evidence="11" key="1">
    <citation type="submission" date="2022-01" db="EMBL/GenBank/DDBJ databases">
        <authorList>
            <person name="King R."/>
        </authorList>
    </citation>
    <scope>NUCLEOTIDE SEQUENCE</scope>
</reference>
<evidence type="ECO:0000256" key="6">
    <source>
        <dbReference type="ARBA" id="ARBA00023136"/>
    </source>
</evidence>
<dbReference type="GO" id="GO:0004930">
    <property type="term" value="F:G protein-coupled receptor activity"/>
    <property type="evidence" value="ECO:0007669"/>
    <property type="project" value="UniProtKB-KW"/>
</dbReference>
<dbReference type="EMBL" id="OU895879">
    <property type="protein sequence ID" value="CAH1729036.1"/>
    <property type="molecule type" value="Genomic_DNA"/>
</dbReference>
<dbReference type="GO" id="GO:0043005">
    <property type="term" value="C:neuron projection"/>
    <property type="evidence" value="ECO:0007669"/>
    <property type="project" value="TreeGrafter"/>
</dbReference>
<dbReference type="GO" id="GO:0042277">
    <property type="term" value="F:peptide binding"/>
    <property type="evidence" value="ECO:0007669"/>
    <property type="project" value="TreeGrafter"/>
</dbReference>
<protein>
    <submittedName>
        <fullName evidence="11">Uncharacterized protein</fullName>
    </submittedName>
</protein>
<organism evidence="11 12">
    <name type="scientific">Chironomus riparius</name>
    <dbReference type="NCBI Taxonomy" id="315576"/>
    <lineage>
        <taxon>Eukaryota</taxon>
        <taxon>Metazoa</taxon>
        <taxon>Ecdysozoa</taxon>
        <taxon>Arthropoda</taxon>
        <taxon>Hexapoda</taxon>
        <taxon>Insecta</taxon>
        <taxon>Pterygota</taxon>
        <taxon>Neoptera</taxon>
        <taxon>Endopterygota</taxon>
        <taxon>Diptera</taxon>
        <taxon>Nematocera</taxon>
        <taxon>Chironomoidea</taxon>
        <taxon>Chironomidae</taxon>
        <taxon>Chironominae</taxon>
        <taxon>Chironomus</taxon>
    </lineage>
</organism>
<keyword evidence="2" id="KW-1003">Cell membrane</keyword>
<comment type="similarity">
    <text evidence="9">Belongs to the G-protein coupled receptor 1 family.</text>
</comment>
<feature type="transmembrane region" description="Helical" evidence="10">
    <location>
        <begin position="139"/>
        <end position="159"/>
    </location>
</feature>
<dbReference type="Gene3D" id="1.20.1070.10">
    <property type="entry name" value="Rhodopsin 7-helix transmembrane proteins"/>
    <property type="match status" value="1"/>
</dbReference>
<keyword evidence="5 9" id="KW-0297">G-protein coupled receptor</keyword>
<feature type="transmembrane region" description="Helical" evidence="10">
    <location>
        <begin position="179"/>
        <end position="203"/>
    </location>
</feature>
<evidence type="ECO:0000256" key="2">
    <source>
        <dbReference type="ARBA" id="ARBA00022475"/>
    </source>
</evidence>
<evidence type="ECO:0000256" key="3">
    <source>
        <dbReference type="ARBA" id="ARBA00022692"/>
    </source>
</evidence>
<dbReference type="GO" id="GO:0005886">
    <property type="term" value="C:plasma membrane"/>
    <property type="evidence" value="ECO:0007669"/>
    <property type="project" value="UniProtKB-SubCell"/>
</dbReference>
<dbReference type="PANTHER" id="PTHR24229">
    <property type="entry name" value="NEUROPEPTIDES RECEPTOR"/>
    <property type="match status" value="1"/>
</dbReference>
<dbReference type="Proteomes" id="UP001153620">
    <property type="component" value="Chromosome 3"/>
</dbReference>
<dbReference type="OrthoDB" id="5377312at2759"/>
<feature type="transmembrane region" description="Helical" evidence="10">
    <location>
        <begin position="94"/>
        <end position="118"/>
    </location>
</feature>
<dbReference type="InterPro" id="IPR000276">
    <property type="entry name" value="GPCR_Rhodpsn"/>
</dbReference>
<evidence type="ECO:0000256" key="10">
    <source>
        <dbReference type="SAM" id="Phobius"/>
    </source>
</evidence>
<feature type="transmembrane region" description="Helical" evidence="10">
    <location>
        <begin position="43"/>
        <end position="63"/>
    </location>
</feature>
<dbReference type="AlphaFoldDB" id="A0A9P0J524"/>
<dbReference type="Pfam" id="PF00001">
    <property type="entry name" value="7tm_1"/>
    <property type="match status" value="1"/>
</dbReference>
<evidence type="ECO:0000256" key="1">
    <source>
        <dbReference type="ARBA" id="ARBA00004651"/>
    </source>
</evidence>
<evidence type="ECO:0000256" key="4">
    <source>
        <dbReference type="ARBA" id="ARBA00022989"/>
    </source>
</evidence>
<evidence type="ECO:0000256" key="8">
    <source>
        <dbReference type="ARBA" id="ARBA00023224"/>
    </source>
</evidence>
<evidence type="ECO:0000313" key="12">
    <source>
        <dbReference type="Proteomes" id="UP001153620"/>
    </source>
</evidence>
<evidence type="ECO:0000313" key="11">
    <source>
        <dbReference type="EMBL" id="CAH1729036.1"/>
    </source>
</evidence>
<dbReference type="SUPFAM" id="SSF81321">
    <property type="entry name" value="Family A G protein-coupled receptor-like"/>
    <property type="match status" value="1"/>
</dbReference>
<keyword evidence="6 10" id="KW-0472">Membrane</keyword>
<keyword evidence="8 9" id="KW-0807">Transducer</keyword>
<sequence>MISQSITQLSTSYFLLIMSADRYIAVCHPIDSPRYRNLPMSKVVSILLWAFSFLLMSPVILYANTIEKSENSSARSCIIKWNLDSGDADEPYAFILYSFFLGFALPLALILTFYLLVIKKLRTVRQRSKSKERKRSHRKVTKLVLIIIAMYVCFWSPYWMLQIYSLTLPPDYCRTNFEIIIFMLFGCLVYLNSSLNPLLYAFLSDSFKKSFLKACSCANKNDLYILRTDFESPVNSRMSKTRSTEKRHYTSVAMKVNRKIENRCLRKKEIASTAITDDSKEIILISTNTPNRKDVLQTDL</sequence>
<dbReference type="PANTHER" id="PTHR24229:SF40">
    <property type="entry name" value="ALLATOSTATIN C RECEPTOR 1-RELATED"/>
    <property type="match status" value="1"/>
</dbReference>
<keyword evidence="3 9" id="KW-0812">Transmembrane</keyword>
<evidence type="ECO:0000256" key="5">
    <source>
        <dbReference type="ARBA" id="ARBA00023040"/>
    </source>
</evidence>
<keyword evidence="7 9" id="KW-0675">Receptor</keyword>
<name>A0A9P0J524_9DIPT</name>
<proteinExistence type="inferred from homology"/>
<gene>
    <name evidence="11" type="ORF">CHIRRI_LOCUS11178</name>
</gene>
<dbReference type="PRINTS" id="PR00237">
    <property type="entry name" value="GPCRRHODOPSN"/>
</dbReference>
<keyword evidence="12" id="KW-1185">Reference proteome</keyword>
<comment type="subcellular location">
    <subcellularLocation>
        <location evidence="1">Cell membrane</location>
        <topology evidence="1">Multi-pass membrane protein</topology>
    </subcellularLocation>
</comment>
<keyword evidence="4 10" id="KW-1133">Transmembrane helix</keyword>
<dbReference type="PROSITE" id="PS00237">
    <property type="entry name" value="G_PROTEIN_RECEP_F1_1"/>
    <property type="match status" value="1"/>
</dbReference>
<reference evidence="11" key="2">
    <citation type="submission" date="2022-10" db="EMBL/GenBank/DDBJ databases">
        <authorList>
            <consortium name="ENA_rothamsted_submissions"/>
            <consortium name="culmorum"/>
            <person name="King R."/>
        </authorList>
    </citation>
    <scope>NUCLEOTIDE SEQUENCE</scope>
</reference>